<dbReference type="InterPro" id="IPR008928">
    <property type="entry name" value="6-hairpin_glycosidase_sf"/>
</dbReference>
<comment type="caution">
    <text evidence="5">The sequence shown here is derived from an EMBL/GenBank/DDBJ whole genome shotgun (WGS) entry which is preliminary data.</text>
</comment>
<dbReference type="InterPro" id="IPR014718">
    <property type="entry name" value="GH-type_carb-bd"/>
</dbReference>
<dbReference type="PANTHER" id="PTHR12143">
    <property type="entry name" value="PEPTIDE N-GLYCANASE PNGASE -RELATED"/>
    <property type="match status" value="1"/>
</dbReference>
<sequence length="176" mass="20345">MKRFTLRVASSFISLEQAELNLQRELNKDSFDDTYTKAKSAWNEKLKRVEVAGGTIDQMRTFYSCLYRMLCFPHKMYEIDKNGKVVHYSPYSGKTEAGYRFAGTGFWDTFRALYPFLNLVYPGINVEMQKGLISDYKEGGWLPEWSSPSYSDIMIGNNSASVVADAYVKGLRWLRY</sequence>
<comment type="cofactor">
    <cofactor evidence="1">
        <name>Ca(2+)</name>
        <dbReference type="ChEBI" id="CHEBI:29108"/>
    </cofactor>
</comment>
<reference evidence="5 6" key="1">
    <citation type="submission" date="2023-07" db="EMBL/GenBank/DDBJ databases">
        <title>Functional and genomic diversity of the sorghum phyllosphere microbiome.</title>
        <authorList>
            <person name="Shade A."/>
        </authorList>
    </citation>
    <scope>NUCLEOTIDE SEQUENCE [LARGE SCALE GENOMIC DNA]</scope>
    <source>
        <strain evidence="5 6">SORGH_AS_1064</strain>
    </source>
</reference>
<accession>A0ABU0TME8</accession>
<dbReference type="PANTHER" id="PTHR12143:SF43">
    <property type="entry name" value="PUTATIVE-RELATED"/>
    <property type="match status" value="1"/>
</dbReference>
<dbReference type="Proteomes" id="UP001225072">
    <property type="component" value="Unassembled WGS sequence"/>
</dbReference>
<comment type="subunit">
    <text evidence="2">Monomer.</text>
</comment>
<organism evidence="5 6">
    <name type="scientific">Chryseobacterium camelliae</name>
    <dbReference type="NCBI Taxonomy" id="1265445"/>
    <lineage>
        <taxon>Bacteria</taxon>
        <taxon>Pseudomonadati</taxon>
        <taxon>Bacteroidota</taxon>
        <taxon>Flavobacteriia</taxon>
        <taxon>Flavobacteriales</taxon>
        <taxon>Weeksellaceae</taxon>
        <taxon>Chryseobacterium group</taxon>
        <taxon>Chryseobacterium</taxon>
    </lineage>
</organism>
<evidence type="ECO:0000256" key="1">
    <source>
        <dbReference type="ARBA" id="ARBA00001913"/>
    </source>
</evidence>
<evidence type="ECO:0000313" key="6">
    <source>
        <dbReference type="Proteomes" id="UP001225072"/>
    </source>
</evidence>
<dbReference type="Gene3D" id="3.30.2080.10">
    <property type="entry name" value="GH92 mannosidase domain"/>
    <property type="match status" value="1"/>
</dbReference>
<evidence type="ECO:0000256" key="2">
    <source>
        <dbReference type="ARBA" id="ARBA00011245"/>
    </source>
</evidence>
<dbReference type="Gene3D" id="1.20.1050.60">
    <property type="entry name" value="alpha-1,2-mannosidase"/>
    <property type="match status" value="1"/>
</dbReference>
<proteinExistence type="predicted"/>
<dbReference type="EMBL" id="JAUTAL010000001">
    <property type="protein sequence ID" value="MDQ1098224.1"/>
    <property type="molecule type" value="Genomic_DNA"/>
</dbReference>
<keyword evidence="3" id="KW-0106">Calcium</keyword>
<gene>
    <name evidence="5" type="ORF">QE404_003371</name>
</gene>
<feature type="domain" description="Glycosyl hydrolase family 92" evidence="4">
    <location>
        <begin position="17"/>
        <end position="172"/>
    </location>
</feature>
<keyword evidence="6" id="KW-1185">Reference proteome</keyword>
<dbReference type="InterPro" id="IPR050883">
    <property type="entry name" value="PNGase"/>
</dbReference>
<name>A0ABU0TME8_9FLAO</name>
<dbReference type="SUPFAM" id="SSF48208">
    <property type="entry name" value="Six-hairpin glycosidases"/>
    <property type="match status" value="1"/>
</dbReference>
<evidence type="ECO:0000313" key="5">
    <source>
        <dbReference type="EMBL" id="MDQ1098224.1"/>
    </source>
</evidence>
<evidence type="ECO:0000259" key="4">
    <source>
        <dbReference type="Pfam" id="PF07971"/>
    </source>
</evidence>
<dbReference type="Gene3D" id="2.70.98.10">
    <property type="match status" value="1"/>
</dbReference>
<evidence type="ECO:0000256" key="3">
    <source>
        <dbReference type="ARBA" id="ARBA00022837"/>
    </source>
</evidence>
<dbReference type="InterPro" id="IPR012939">
    <property type="entry name" value="Glyco_hydro_92"/>
</dbReference>
<protein>
    <submittedName>
        <fullName evidence="5">Alpha-1,2-mannosidase</fullName>
    </submittedName>
</protein>
<dbReference type="Pfam" id="PF07971">
    <property type="entry name" value="Glyco_hydro_92"/>
    <property type="match status" value="1"/>
</dbReference>